<keyword evidence="8" id="KW-0812">Transmembrane</keyword>
<dbReference type="Pfam" id="PF00067">
    <property type="entry name" value="p450"/>
    <property type="match status" value="1"/>
</dbReference>
<dbReference type="InterPro" id="IPR001128">
    <property type="entry name" value="Cyt_P450"/>
</dbReference>
<dbReference type="PROSITE" id="PS00086">
    <property type="entry name" value="CYTOCHROME_P450"/>
    <property type="match status" value="1"/>
</dbReference>
<keyword evidence="8" id="KW-1133">Transmembrane helix</keyword>
<keyword evidence="3 7" id="KW-0479">Metal-binding</keyword>
<evidence type="ECO:0000313" key="9">
    <source>
        <dbReference type="EMBL" id="CAK9254985.1"/>
    </source>
</evidence>
<dbReference type="Proteomes" id="UP001497444">
    <property type="component" value="Chromosome 1"/>
</dbReference>
<keyword evidence="6 7" id="KW-0503">Monooxygenase</keyword>
<dbReference type="SUPFAM" id="SSF48264">
    <property type="entry name" value="Cytochrome P450"/>
    <property type="match status" value="1"/>
</dbReference>
<dbReference type="InterPro" id="IPR017972">
    <property type="entry name" value="Cyt_P450_CS"/>
</dbReference>
<organism evidence="9 10">
    <name type="scientific">Sphagnum jensenii</name>
    <dbReference type="NCBI Taxonomy" id="128206"/>
    <lineage>
        <taxon>Eukaryota</taxon>
        <taxon>Viridiplantae</taxon>
        <taxon>Streptophyta</taxon>
        <taxon>Embryophyta</taxon>
        <taxon>Bryophyta</taxon>
        <taxon>Sphagnophytina</taxon>
        <taxon>Sphagnopsida</taxon>
        <taxon>Sphagnales</taxon>
        <taxon>Sphagnaceae</taxon>
        <taxon>Sphagnum</taxon>
    </lineage>
</organism>
<dbReference type="InterPro" id="IPR036396">
    <property type="entry name" value="Cyt_P450_sf"/>
</dbReference>
<dbReference type="PANTHER" id="PTHR24286:SF384">
    <property type="entry name" value="P450, PUTATIVE (EUROFUNG)-RELATED"/>
    <property type="match status" value="1"/>
</dbReference>
<keyword evidence="10" id="KW-1185">Reference proteome</keyword>
<evidence type="ECO:0000256" key="8">
    <source>
        <dbReference type="SAM" id="Phobius"/>
    </source>
</evidence>
<dbReference type="EMBL" id="OZ020096">
    <property type="protein sequence ID" value="CAK9254985.1"/>
    <property type="molecule type" value="Genomic_DNA"/>
</dbReference>
<dbReference type="InterPro" id="IPR002401">
    <property type="entry name" value="Cyt_P450_E_grp-I"/>
</dbReference>
<evidence type="ECO:0000256" key="2">
    <source>
        <dbReference type="ARBA" id="ARBA00022617"/>
    </source>
</evidence>
<dbReference type="PRINTS" id="PR00385">
    <property type="entry name" value="P450"/>
</dbReference>
<keyword evidence="2 7" id="KW-0349">Heme</keyword>
<evidence type="ECO:0000256" key="7">
    <source>
        <dbReference type="RuleBase" id="RU000461"/>
    </source>
</evidence>
<evidence type="ECO:0000256" key="3">
    <source>
        <dbReference type="ARBA" id="ARBA00022723"/>
    </source>
</evidence>
<dbReference type="Gene3D" id="1.10.630.10">
    <property type="entry name" value="Cytochrome P450"/>
    <property type="match status" value="1"/>
</dbReference>
<dbReference type="PRINTS" id="PR00463">
    <property type="entry name" value="EP450I"/>
</dbReference>
<evidence type="ECO:0000256" key="1">
    <source>
        <dbReference type="ARBA" id="ARBA00010617"/>
    </source>
</evidence>
<comment type="similarity">
    <text evidence="1 7">Belongs to the cytochrome P450 family.</text>
</comment>
<dbReference type="PANTHER" id="PTHR24286">
    <property type="entry name" value="CYTOCHROME P450 26"/>
    <property type="match status" value="1"/>
</dbReference>
<protein>
    <recommendedName>
        <fullName evidence="11">Cytochrome P450</fullName>
    </recommendedName>
</protein>
<evidence type="ECO:0008006" key="11">
    <source>
        <dbReference type="Google" id="ProtNLM"/>
    </source>
</evidence>
<name>A0ABP0VPH5_9BRYO</name>
<keyword evidence="8" id="KW-0472">Membrane</keyword>
<keyword evidence="4 7" id="KW-0560">Oxidoreductase</keyword>
<reference evidence="9 10" key="1">
    <citation type="submission" date="2024-02" db="EMBL/GenBank/DDBJ databases">
        <authorList>
            <consortium name="ELIXIR-Norway"/>
            <consortium name="Elixir Norway"/>
        </authorList>
    </citation>
    <scope>NUCLEOTIDE SEQUENCE [LARGE SCALE GENOMIC DNA]</scope>
</reference>
<keyword evidence="5 7" id="KW-0408">Iron</keyword>
<gene>
    <name evidence="9" type="ORF">CSSPJE1EN1_LOCUS463</name>
</gene>
<evidence type="ECO:0000256" key="6">
    <source>
        <dbReference type="ARBA" id="ARBA00023033"/>
    </source>
</evidence>
<proteinExistence type="inferred from homology"/>
<feature type="transmembrane region" description="Helical" evidence="8">
    <location>
        <begin position="20"/>
        <end position="44"/>
    </location>
</feature>
<evidence type="ECO:0000256" key="4">
    <source>
        <dbReference type="ARBA" id="ARBA00023002"/>
    </source>
</evidence>
<evidence type="ECO:0000313" key="10">
    <source>
        <dbReference type="Proteomes" id="UP001497444"/>
    </source>
</evidence>
<evidence type="ECO:0000256" key="5">
    <source>
        <dbReference type="ARBA" id="ARBA00023004"/>
    </source>
</evidence>
<dbReference type="CDD" id="cd11043">
    <property type="entry name" value="CYP90-like"/>
    <property type="match status" value="1"/>
</dbReference>
<sequence>MGHWSHVDCNIYDMFCVLLVLHVVCLCLGIAIVVVILSMLWYFLQGTIKRKGTTTLPPGSSGLPFLGETLELFYASKANKVLEDFLNPRVAKYGQVFKTNLLFSPAVSLDAPEGNKFLFSNEDKLVQNSWPSSMKKLLGCGSLTTQTGKKHKLARHALTSFLGPEGLKNFMPRMHKITKAHLAEFWEGKDEIMAGTQLKRFTLSLAIDLFVSKTEGPEFHSLTHDIRTFLTGMVQLPLDFPGTMYHKARLARESILHTFDKIMSCRHKALEEEEEEEGKISTHHDLLSALMSAHDDRGHPITNEEIKDNILLVLSAGLDSTSSALAVVLKYLFLNPHCLQEVIKEQREIEVAKVGALLSWDDTRKMKYTWQVIQETMRIQPIAQMGNRLAIKEFEYGGFTIPKGWKLFWHVGRSHMSPTFFPNPKSFNPSRFEGQGPQPFTYVPFGGGPHMCPGIEFARTQMVVFLHYLVLNYEWSMVDPNEKIAMDPFPIFQNGLYLKIHQKKQPKIQ</sequence>
<accession>A0ABP0VPH5</accession>